<evidence type="ECO:0000256" key="1">
    <source>
        <dbReference type="ARBA" id="ARBA00003330"/>
    </source>
</evidence>
<evidence type="ECO:0000256" key="2">
    <source>
        <dbReference type="ARBA" id="ARBA00013017"/>
    </source>
</evidence>
<evidence type="ECO:0000256" key="8">
    <source>
        <dbReference type="ARBA" id="ARBA00032824"/>
    </source>
</evidence>
<dbReference type="Proteomes" id="UP000631653">
    <property type="component" value="Unassembled WGS sequence"/>
</dbReference>
<dbReference type="CDD" id="cd03017">
    <property type="entry name" value="PRX_BCP"/>
    <property type="match status" value="1"/>
</dbReference>
<gene>
    <name evidence="14" type="ORF">GOB81_01425</name>
</gene>
<evidence type="ECO:0000256" key="7">
    <source>
        <dbReference type="ARBA" id="ARBA00023284"/>
    </source>
</evidence>
<keyword evidence="5" id="KW-0560">Oxidoreductase</keyword>
<evidence type="ECO:0000256" key="11">
    <source>
        <dbReference type="ARBA" id="ARBA00049091"/>
    </source>
</evidence>
<feature type="signal peptide" evidence="12">
    <location>
        <begin position="1"/>
        <end position="23"/>
    </location>
</feature>
<evidence type="ECO:0000256" key="9">
    <source>
        <dbReference type="ARBA" id="ARBA00038489"/>
    </source>
</evidence>
<comment type="similarity">
    <text evidence="9">Belongs to the peroxiredoxin family. BCP/PrxQ subfamily.</text>
</comment>
<keyword evidence="7" id="KW-0676">Redox-active center</keyword>
<dbReference type="InterPro" id="IPR050924">
    <property type="entry name" value="Peroxiredoxin_BCP/PrxQ"/>
</dbReference>
<reference evidence="14 15" key="1">
    <citation type="journal article" date="2020" name="Int. J. Syst. Evol. Microbiol.">
        <title>Novel acetic acid bacteria from cider fermentations: Acetobacter conturbans sp. nov. and Acetobacter fallax sp. nov.</title>
        <authorList>
            <person name="Sombolestani A.S."/>
            <person name="Cleenwerck I."/>
            <person name="Cnockaert M."/>
            <person name="Borremans W."/>
            <person name="Wieme A.D."/>
            <person name="De Vuyst L."/>
            <person name="Vandamme P."/>
        </authorList>
    </citation>
    <scope>NUCLEOTIDE SEQUENCE [LARGE SCALE GENOMIC DNA]</scope>
    <source>
        <strain evidence="14 15">LMG 1627</strain>
    </source>
</reference>
<dbReference type="RefSeq" id="WP_173568585.1">
    <property type="nucleotide sequence ID" value="NZ_WOSY01000001.1"/>
</dbReference>
<keyword evidence="12" id="KW-0732">Signal</keyword>
<dbReference type="InterPro" id="IPR013766">
    <property type="entry name" value="Thioredoxin_domain"/>
</dbReference>
<dbReference type="PROSITE" id="PS51352">
    <property type="entry name" value="THIOREDOXIN_2"/>
    <property type="match status" value="1"/>
</dbReference>
<organism evidence="14 15">
    <name type="scientific">Acetobacter conturbans</name>
    <dbReference type="NCBI Taxonomy" id="1737472"/>
    <lineage>
        <taxon>Bacteria</taxon>
        <taxon>Pseudomonadati</taxon>
        <taxon>Pseudomonadota</taxon>
        <taxon>Alphaproteobacteria</taxon>
        <taxon>Acetobacterales</taxon>
        <taxon>Acetobacteraceae</taxon>
        <taxon>Acetobacter</taxon>
    </lineage>
</organism>
<dbReference type="PANTHER" id="PTHR42801">
    <property type="entry name" value="THIOREDOXIN-DEPENDENT PEROXIDE REDUCTASE"/>
    <property type="match status" value="1"/>
</dbReference>
<keyword evidence="15" id="KW-1185">Reference proteome</keyword>
<protein>
    <recommendedName>
        <fullName evidence="2">thioredoxin-dependent peroxiredoxin</fullName>
        <ecNumber evidence="2">1.11.1.24</ecNumber>
    </recommendedName>
    <alternativeName>
        <fullName evidence="8">Thioredoxin peroxidase</fullName>
    </alternativeName>
    <alternativeName>
        <fullName evidence="10">Thioredoxin-dependent peroxiredoxin Bcp</fullName>
    </alternativeName>
</protein>
<comment type="function">
    <text evidence="1">Thiol-specific peroxidase that catalyzes the reduction of hydrogen peroxide and organic hydroperoxides to water and alcohols, respectively. Plays a role in cell protection against oxidative stress by detoxifying peroxides and as sensor of hydrogen peroxide-mediated signaling events.</text>
</comment>
<dbReference type="Gene3D" id="3.40.30.10">
    <property type="entry name" value="Glutaredoxin"/>
    <property type="match status" value="1"/>
</dbReference>
<evidence type="ECO:0000256" key="12">
    <source>
        <dbReference type="SAM" id="SignalP"/>
    </source>
</evidence>
<dbReference type="PANTHER" id="PTHR42801:SF4">
    <property type="entry name" value="AHPC_TSA FAMILY PROTEIN"/>
    <property type="match status" value="1"/>
</dbReference>
<evidence type="ECO:0000256" key="3">
    <source>
        <dbReference type="ARBA" id="ARBA00022559"/>
    </source>
</evidence>
<sequence>MTFFRFLAIGLLTGTVMADQAHAALPVHSQAPSFTLPASLGGNTFSFSLTDALKKGPVVLYFYPAAFTPGCTIEAHDFAEAMDQFHALGATVIGVSMDKIATLKKFSTSECRSRFAVAADTNGAVATQYDARTPDATYAARISYVITPDDRIIMSYEDRKSDKHVEKALAALQTWRQTHPE</sequence>
<evidence type="ECO:0000313" key="15">
    <source>
        <dbReference type="Proteomes" id="UP000631653"/>
    </source>
</evidence>
<evidence type="ECO:0000256" key="5">
    <source>
        <dbReference type="ARBA" id="ARBA00023002"/>
    </source>
</evidence>
<evidence type="ECO:0000256" key="4">
    <source>
        <dbReference type="ARBA" id="ARBA00022862"/>
    </source>
</evidence>
<evidence type="ECO:0000256" key="10">
    <source>
        <dbReference type="ARBA" id="ARBA00042639"/>
    </source>
</evidence>
<dbReference type="InterPro" id="IPR000866">
    <property type="entry name" value="AhpC/TSA"/>
</dbReference>
<dbReference type="Pfam" id="PF00578">
    <property type="entry name" value="AhpC-TSA"/>
    <property type="match status" value="1"/>
</dbReference>
<comment type="caution">
    <text evidence="14">The sequence shown here is derived from an EMBL/GenBank/DDBJ whole genome shotgun (WGS) entry which is preliminary data.</text>
</comment>
<accession>A0ABX0JVK1</accession>
<dbReference type="SUPFAM" id="SSF52833">
    <property type="entry name" value="Thioredoxin-like"/>
    <property type="match status" value="1"/>
</dbReference>
<evidence type="ECO:0000256" key="6">
    <source>
        <dbReference type="ARBA" id="ARBA00023157"/>
    </source>
</evidence>
<feature type="domain" description="Thioredoxin" evidence="13">
    <location>
        <begin position="25"/>
        <end position="174"/>
    </location>
</feature>
<comment type="catalytic activity">
    <reaction evidence="11">
        <text>a hydroperoxide + [thioredoxin]-dithiol = an alcohol + [thioredoxin]-disulfide + H2O</text>
        <dbReference type="Rhea" id="RHEA:62620"/>
        <dbReference type="Rhea" id="RHEA-COMP:10698"/>
        <dbReference type="Rhea" id="RHEA-COMP:10700"/>
        <dbReference type="ChEBI" id="CHEBI:15377"/>
        <dbReference type="ChEBI" id="CHEBI:29950"/>
        <dbReference type="ChEBI" id="CHEBI:30879"/>
        <dbReference type="ChEBI" id="CHEBI:35924"/>
        <dbReference type="ChEBI" id="CHEBI:50058"/>
        <dbReference type="EC" id="1.11.1.24"/>
    </reaction>
</comment>
<keyword evidence="4" id="KW-0049">Antioxidant</keyword>
<feature type="chain" id="PRO_5045539014" description="thioredoxin-dependent peroxiredoxin" evidence="12">
    <location>
        <begin position="24"/>
        <end position="181"/>
    </location>
</feature>
<evidence type="ECO:0000313" key="14">
    <source>
        <dbReference type="EMBL" id="NHN87299.1"/>
    </source>
</evidence>
<keyword evidence="6" id="KW-1015">Disulfide bond</keyword>
<dbReference type="InterPro" id="IPR036249">
    <property type="entry name" value="Thioredoxin-like_sf"/>
</dbReference>
<proteinExistence type="inferred from homology"/>
<dbReference type="EC" id="1.11.1.24" evidence="2"/>
<dbReference type="EMBL" id="WOSY01000001">
    <property type="protein sequence ID" value="NHN87299.1"/>
    <property type="molecule type" value="Genomic_DNA"/>
</dbReference>
<name>A0ABX0JVK1_9PROT</name>
<keyword evidence="3" id="KW-0575">Peroxidase</keyword>
<evidence type="ECO:0000259" key="13">
    <source>
        <dbReference type="PROSITE" id="PS51352"/>
    </source>
</evidence>